<dbReference type="InterPro" id="IPR004849">
    <property type="entry name" value="6DGDH_YqeC"/>
</dbReference>
<dbReference type="Gene3D" id="3.40.50.720">
    <property type="entry name" value="NAD(P)-binding Rossmann-like Domain"/>
    <property type="match status" value="1"/>
</dbReference>
<reference evidence="6 7" key="1">
    <citation type="journal article" date="2017" name="Nature">
        <title>Atmospheric trace gases support primary production in Antarctic desert surface soil.</title>
        <authorList>
            <person name="Ji M."/>
            <person name="Greening C."/>
            <person name="Vanwonterghem I."/>
            <person name="Carere C.R."/>
            <person name="Bay S.K."/>
            <person name="Steen J.A."/>
            <person name="Montgomery K."/>
            <person name="Lines T."/>
            <person name="Beardall J."/>
            <person name="van Dorst J."/>
            <person name="Snape I."/>
            <person name="Stott M.B."/>
            <person name="Hugenholtz P."/>
            <person name="Ferrari B.C."/>
        </authorList>
    </citation>
    <scope>NUCLEOTIDE SEQUENCE [LARGE SCALE GENOMIC DNA]</scope>
    <source>
        <strain evidence="6">RRmetagenome_bin12</strain>
    </source>
</reference>
<dbReference type="PROSITE" id="PS00895">
    <property type="entry name" value="3_HYDROXYISOBUT_DH"/>
    <property type="match status" value="1"/>
</dbReference>
<dbReference type="Proteomes" id="UP000606991">
    <property type="component" value="Unassembled WGS sequence"/>
</dbReference>
<dbReference type="SUPFAM" id="SSF48179">
    <property type="entry name" value="6-phosphogluconate dehydrogenase C-terminal domain-like"/>
    <property type="match status" value="1"/>
</dbReference>
<dbReference type="NCBIfam" id="NF007161">
    <property type="entry name" value="PRK09599.1"/>
    <property type="match status" value="1"/>
</dbReference>
<dbReference type="InterPro" id="IPR006183">
    <property type="entry name" value="Pgluconate_DH"/>
</dbReference>
<dbReference type="EMBL" id="JAEKNS010000131">
    <property type="protein sequence ID" value="MBJ7595727.1"/>
    <property type="molecule type" value="Genomic_DNA"/>
</dbReference>
<evidence type="ECO:0000313" key="6">
    <source>
        <dbReference type="EMBL" id="PZR83069.1"/>
    </source>
</evidence>
<proteinExistence type="inferred from homology"/>
<protein>
    <submittedName>
        <fullName evidence="6">Decarboxylating 6-phosphogluconate dehydrogenase</fullName>
    </submittedName>
</protein>
<comment type="caution">
    <text evidence="6">The sequence shown here is derived from an EMBL/GenBank/DDBJ whole genome shotgun (WGS) entry which is preliminary data.</text>
</comment>
<evidence type="ECO:0000256" key="3">
    <source>
        <dbReference type="ARBA" id="ARBA00023064"/>
    </source>
</evidence>
<comment type="similarity">
    <text evidence="1">Belongs to the 6-phosphogluconate dehydrogenase family.</text>
</comment>
<dbReference type="GO" id="GO:0019521">
    <property type="term" value="P:D-gluconate metabolic process"/>
    <property type="evidence" value="ECO:0007669"/>
    <property type="project" value="UniProtKB-KW"/>
</dbReference>
<sequence length="315" mass="33794">MQIGFVGLGRMGANMVHRLRRDGDHAVVAFDRDPEARVAAEALGATAVASLTDLAPQLAAPRAVWIMVPAGEITEQVIDTLLDTLERGDAIVDGGNSNWHDTVARAQRCADRGITFIDAGTSGGIWGLSVGYCLMVGGDTDAVERLRPIFETLAPKDGFLHVGPAGSGHYVKMVHNGIEYGMLQAYAEGFNILHASKDFPGLDLHAIAHLWNQGSVVRSWLLELAESAFEKDPQLDSLRGWVDDSGEGRWTIDEAMNLSVPAPVLVLSLMARYQSRQPDGFGNKVIAALRNEFGGHAVKTEDKGNGPPASTAMTQ</sequence>
<evidence type="ECO:0000259" key="4">
    <source>
        <dbReference type="SMART" id="SM01350"/>
    </source>
</evidence>
<evidence type="ECO:0000256" key="1">
    <source>
        <dbReference type="ARBA" id="ARBA00008419"/>
    </source>
</evidence>
<dbReference type="InterPro" id="IPR006114">
    <property type="entry name" value="6PGDH_C"/>
</dbReference>
<accession>A0A934K1T8</accession>
<dbReference type="Pfam" id="PF00393">
    <property type="entry name" value="6PGD"/>
    <property type="match status" value="1"/>
</dbReference>
<dbReference type="GO" id="GO:0050661">
    <property type="term" value="F:NADP binding"/>
    <property type="evidence" value="ECO:0007669"/>
    <property type="project" value="InterPro"/>
</dbReference>
<dbReference type="Pfam" id="PF03446">
    <property type="entry name" value="NAD_binding_2"/>
    <property type="match status" value="1"/>
</dbReference>
<dbReference type="AlphaFoldDB" id="A0A2W5ZCB6"/>
<dbReference type="PANTHER" id="PTHR11811">
    <property type="entry name" value="6-PHOSPHOGLUCONATE DEHYDROGENASE"/>
    <property type="match status" value="1"/>
</dbReference>
<gene>
    <name evidence="6" type="primary">gnd</name>
    <name evidence="6" type="ORF">DLM65_02640</name>
    <name evidence="5" type="ORF">JF886_12860</name>
</gene>
<dbReference type="SMART" id="SM01350">
    <property type="entry name" value="6PGD"/>
    <property type="match status" value="1"/>
</dbReference>
<dbReference type="GO" id="GO:0016054">
    <property type="term" value="P:organic acid catabolic process"/>
    <property type="evidence" value="ECO:0007669"/>
    <property type="project" value="UniProtKB-ARBA"/>
</dbReference>
<dbReference type="InterPro" id="IPR036291">
    <property type="entry name" value="NAD(P)-bd_dom_sf"/>
</dbReference>
<dbReference type="GO" id="GO:0004616">
    <property type="term" value="F:phosphogluconate dehydrogenase (decarboxylating) activity"/>
    <property type="evidence" value="ECO:0007669"/>
    <property type="project" value="InterPro"/>
</dbReference>
<dbReference type="InterPro" id="IPR008927">
    <property type="entry name" value="6-PGluconate_DH-like_C_sf"/>
</dbReference>
<dbReference type="RefSeq" id="WP_337313097.1">
    <property type="nucleotide sequence ID" value="NZ_JAEKNS010000131.1"/>
</dbReference>
<reference evidence="5 8" key="3">
    <citation type="submission" date="2020-10" db="EMBL/GenBank/DDBJ databases">
        <title>Ca. Dormibacterota MAGs.</title>
        <authorList>
            <person name="Montgomery K."/>
        </authorList>
    </citation>
    <scope>NUCLEOTIDE SEQUENCE [LARGE SCALE GENOMIC DNA]</scope>
    <source>
        <strain evidence="5">SC8812_S17_18</strain>
    </source>
</reference>
<evidence type="ECO:0000313" key="7">
    <source>
        <dbReference type="Proteomes" id="UP000248724"/>
    </source>
</evidence>
<name>A0A2W5ZCB6_9BACT</name>
<dbReference type="InterPro" id="IPR013328">
    <property type="entry name" value="6PGD_dom2"/>
</dbReference>
<keyword evidence="3" id="KW-0311">Gluconate utilization</keyword>
<dbReference type="NCBIfam" id="TIGR00872">
    <property type="entry name" value="gnd_rel"/>
    <property type="match status" value="1"/>
</dbReference>
<dbReference type="SUPFAM" id="SSF51735">
    <property type="entry name" value="NAD(P)-binding Rossmann-fold domains"/>
    <property type="match status" value="1"/>
</dbReference>
<accession>A0A2W5ZCB6</accession>
<keyword evidence="2" id="KW-0560">Oxidoreductase</keyword>
<dbReference type="InterPro" id="IPR006115">
    <property type="entry name" value="6PGDH_NADP-bd"/>
</dbReference>
<dbReference type="Gene3D" id="1.10.1040.10">
    <property type="entry name" value="N-(1-d-carboxylethyl)-l-norvaline Dehydrogenase, domain 2"/>
    <property type="match status" value="1"/>
</dbReference>
<organism evidence="6 7">
    <name type="scientific">Candidatus Aeolococcus gillhamiae</name>
    <dbReference type="NCBI Taxonomy" id="3127015"/>
    <lineage>
        <taxon>Bacteria</taxon>
        <taxon>Bacillati</taxon>
        <taxon>Candidatus Dormiibacterota</taxon>
        <taxon>Candidatus Dormibacteria</taxon>
        <taxon>Candidatus Aeolococcales</taxon>
        <taxon>Candidatus Aeolococcaceae</taxon>
        <taxon>Candidatus Aeolococcus</taxon>
    </lineage>
</organism>
<dbReference type="Proteomes" id="UP000248724">
    <property type="component" value="Unassembled WGS sequence"/>
</dbReference>
<evidence type="ECO:0000256" key="2">
    <source>
        <dbReference type="ARBA" id="ARBA00023002"/>
    </source>
</evidence>
<dbReference type="EMBL" id="QHBU01000046">
    <property type="protein sequence ID" value="PZR83069.1"/>
    <property type="molecule type" value="Genomic_DNA"/>
</dbReference>
<dbReference type="PRINTS" id="PR00076">
    <property type="entry name" value="6PGDHDRGNASE"/>
</dbReference>
<reference evidence="6" key="2">
    <citation type="submission" date="2018-05" db="EMBL/GenBank/DDBJ databases">
        <authorList>
            <person name="Ferrari B."/>
        </authorList>
    </citation>
    <scope>NUCLEOTIDE SEQUENCE</scope>
    <source>
        <strain evidence="6">RRmetagenome_bin12</strain>
    </source>
</reference>
<dbReference type="GO" id="GO:0006098">
    <property type="term" value="P:pentose-phosphate shunt"/>
    <property type="evidence" value="ECO:0007669"/>
    <property type="project" value="InterPro"/>
</dbReference>
<evidence type="ECO:0000313" key="5">
    <source>
        <dbReference type="EMBL" id="MBJ7595727.1"/>
    </source>
</evidence>
<dbReference type="InterPro" id="IPR002204">
    <property type="entry name" value="3-OH-isobutyrate_DH-rel_CS"/>
</dbReference>
<evidence type="ECO:0000313" key="8">
    <source>
        <dbReference type="Proteomes" id="UP000606991"/>
    </source>
</evidence>
<feature type="domain" description="6-phosphogluconate dehydrogenase C-terminal" evidence="4">
    <location>
        <begin position="168"/>
        <end position="304"/>
    </location>
</feature>